<dbReference type="AlphaFoldDB" id="A0A177BA54"/>
<dbReference type="InterPro" id="IPR001452">
    <property type="entry name" value="SH3_domain"/>
</dbReference>
<keyword evidence="3" id="KW-0812">Transmembrane</keyword>
<sequence>MRYTFCDLNCIYLDDIKKYKKKFSDIYQYDCLNLIFSAKKPFVYEDNELLCNKKTINVILDVSNEKSIDYLDNITTIITRKLDIKEFMPIKENYDVIRYINDYLSLPTIGCTERQCTDIEKKCKIKNCDEIIHKSVKPKNEGKPTSEENNYKTKYLYIIILACSLVLFITIIGIGIISLIFFQKKQERRVPRVKSIKRRRHGSPGITKINLLKINTVNRDIQKMGVTMYDFKPSDNEEVVCKKGDIVRILEEEIKVGWYIIKTKTGYIGCIPEEFINIIYISNAELKKLGYDGVEDLVNEFDSDNCDYTCSLDDRHSMGRSIFEKIPESKRCSTIHHTNKDGQYRISRISITNNRQLSFIQSSGEIGDYLPKSHDSEYSEGSEQSNDIVNKISSILSMRNSTAIKALSTKRASYVKSAILDRLNIEPRNSDSGKTLFLIESASEFDDDL</sequence>
<keyword evidence="1 2" id="KW-0728">SH3 domain</keyword>
<dbReference type="Proteomes" id="UP000078046">
    <property type="component" value="Unassembled WGS sequence"/>
</dbReference>
<feature type="transmembrane region" description="Helical" evidence="3">
    <location>
        <begin position="155"/>
        <end position="182"/>
    </location>
</feature>
<proteinExistence type="predicted"/>
<dbReference type="SUPFAM" id="SSF50044">
    <property type="entry name" value="SH3-domain"/>
    <property type="match status" value="1"/>
</dbReference>
<reference evidence="5 6" key="1">
    <citation type="submission" date="2016-04" db="EMBL/GenBank/DDBJ databases">
        <title>The genome of Intoshia linei affirms orthonectids as highly simplified spiralians.</title>
        <authorList>
            <person name="Mikhailov K.V."/>
            <person name="Slusarev G.S."/>
            <person name="Nikitin M.A."/>
            <person name="Logacheva M.D."/>
            <person name="Penin A."/>
            <person name="Aleoshin V."/>
            <person name="Panchin Y.V."/>
        </authorList>
    </citation>
    <scope>NUCLEOTIDE SEQUENCE [LARGE SCALE GENOMIC DNA]</scope>
    <source>
        <strain evidence="5">Intl2013</strain>
        <tissue evidence="5">Whole animal</tissue>
    </source>
</reference>
<dbReference type="SMART" id="SM00326">
    <property type="entry name" value="SH3"/>
    <property type="match status" value="1"/>
</dbReference>
<dbReference type="PROSITE" id="PS50002">
    <property type="entry name" value="SH3"/>
    <property type="match status" value="1"/>
</dbReference>
<gene>
    <name evidence="5" type="ORF">A3Q56_01130</name>
</gene>
<keyword evidence="3" id="KW-0472">Membrane</keyword>
<evidence type="ECO:0000313" key="6">
    <source>
        <dbReference type="Proteomes" id="UP000078046"/>
    </source>
</evidence>
<keyword evidence="3" id="KW-1133">Transmembrane helix</keyword>
<dbReference type="Pfam" id="PF00018">
    <property type="entry name" value="SH3_1"/>
    <property type="match status" value="1"/>
</dbReference>
<dbReference type="InterPro" id="IPR036028">
    <property type="entry name" value="SH3-like_dom_sf"/>
</dbReference>
<evidence type="ECO:0000259" key="4">
    <source>
        <dbReference type="PROSITE" id="PS50002"/>
    </source>
</evidence>
<accession>A0A177BA54</accession>
<evidence type="ECO:0000256" key="3">
    <source>
        <dbReference type="SAM" id="Phobius"/>
    </source>
</evidence>
<evidence type="ECO:0000256" key="1">
    <source>
        <dbReference type="ARBA" id="ARBA00022443"/>
    </source>
</evidence>
<evidence type="ECO:0000313" key="5">
    <source>
        <dbReference type="EMBL" id="OAF71095.1"/>
    </source>
</evidence>
<dbReference type="EMBL" id="LWCA01000081">
    <property type="protein sequence ID" value="OAF71095.1"/>
    <property type="molecule type" value="Genomic_DNA"/>
</dbReference>
<keyword evidence="6" id="KW-1185">Reference proteome</keyword>
<organism evidence="5 6">
    <name type="scientific">Intoshia linei</name>
    <dbReference type="NCBI Taxonomy" id="1819745"/>
    <lineage>
        <taxon>Eukaryota</taxon>
        <taxon>Metazoa</taxon>
        <taxon>Spiralia</taxon>
        <taxon>Lophotrochozoa</taxon>
        <taxon>Mesozoa</taxon>
        <taxon>Orthonectida</taxon>
        <taxon>Rhopaluridae</taxon>
        <taxon>Intoshia</taxon>
    </lineage>
</organism>
<dbReference type="OrthoDB" id="10255964at2759"/>
<protein>
    <recommendedName>
        <fullName evidence="4">SH3 domain-containing protein</fullName>
    </recommendedName>
</protein>
<evidence type="ECO:0000256" key="2">
    <source>
        <dbReference type="PROSITE-ProRule" id="PRU00192"/>
    </source>
</evidence>
<comment type="caution">
    <text evidence="5">The sequence shown here is derived from an EMBL/GenBank/DDBJ whole genome shotgun (WGS) entry which is preliminary data.</text>
</comment>
<name>A0A177BA54_9BILA</name>
<feature type="domain" description="SH3" evidence="4">
    <location>
        <begin position="220"/>
        <end position="281"/>
    </location>
</feature>
<dbReference type="Gene3D" id="2.30.30.40">
    <property type="entry name" value="SH3 Domains"/>
    <property type="match status" value="1"/>
</dbReference>